<comment type="caution">
    <text evidence="2">The sequence shown here is derived from an EMBL/GenBank/DDBJ whole genome shotgun (WGS) entry which is preliminary data.</text>
</comment>
<reference evidence="2" key="1">
    <citation type="submission" date="2020-07" db="EMBL/GenBank/DDBJ databases">
        <title>Huge and variable diversity of episymbiotic CPR bacteria and DPANN archaea in groundwater ecosystems.</title>
        <authorList>
            <person name="He C.Y."/>
            <person name="Keren R."/>
            <person name="Whittaker M."/>
            <person name="Farag I.F."/>
            <person name="Doudna J."/>
            <person name="Cate J.H.D."/>
            <person name="Banfield J.F."/>
        </authorList>
    </citation>
    <scope>NUCLEOTIDE SEQUENCE</scope>
    <source>
        <strain evidence="2">NC_groundwater_1482_Ag_S-0.65um_47_24</strain>
    </source>
</reference>
<evidence type="ECO:0000313" key="3">
    <source>
        <dbReference type="Proteomes" id="UP000772181"/>
    </source>
</evidence>
<dbReference type="AlphaFoldDB" id="A0A933GLQ8"/>
<dbReference type="Proteomes" id="UP000772181">
    <property type="component" value="Unassembled WGS sequence"/>
</dbReference>
<dbReference type="GO" id="GO:0006465">
    <property type="term" value="P:signal peptide processing"/>
    <property type="evidence" value="ECO:0007669"/>
    <property type="project" value="InterPro"/>
</dbReference>
<accession>A0A933GLQ8</accession>
<dbReference type="Pfam" id="PF10502">
    <property type="entry name" value="Peptidase_S26"/>
    <property type="match status" value="1"/>
</dbReference>
<feature type="domain" description="Peptidase S26" evidence="1">
    <location>
        <begin position="49"/>
        <end position="189"/>
    </location>
</feature>
<dbReference type="SUPFAM" id="SSF51306">
    <property type="entry name" value="LexA/Signal peptidase"/>
    <property type="match status" value="1"/>
</dbReference>
<protein>
    <submittedName>
        <fullName evidence="2">S26 family signal peptidase</fullName>
    </submittedName>
</protein>
<organism evidence="2 3">
    <name type="scientific">Tectimicrobiota bacterium</name>
    <dbReference type="NCBI Taxonomy" id="2528274"/>
    <lineage>
        <taxon>Bacteria</taxon>
        <taxon>Pseudomonadati</taxon>
        <taxon>Nitrospinota/Tectimicrobiota group</taxon>
        <taxon>Candidatus Tectimicrobiota</taxon>
    </lineage>
</organism>
<dbReference type="CDD" id="cd06530">
    <property type="entry name" value="S26_SPase_I"/>
    <property type="match status" value="1"/>
</dbReference>
<sequence length="192" mass="21631">MPDKSGSFGKKQLMISVFSALLTVSVLHVISTSFGFLITLEGQECFPYKYWIVEKLARVDVGDYVAFKGHGIPNFPEGTTWVKKIAGKSGCRIESKRLDPGERSKDTVFVNEVPKLLKVQGHVYLYCGDNHLVTGFDVFGEDTKSRSLPMIASQYIPKGKYYVMAPAKRSFDSRYWGFVDESWIIGKAHPIY</sequence>
<dbReference type="InterPro" id="IPR019533">
    <property type="entry name" value="Peptidase_S26"/>
</dbReference>
<evidence type="ECO:0000313" key="2">
    <source>
        <dbReference type="EMBL" id="MBI4595074.1"/>
    </source>
</evidence>
<dbReference type="InterPro" id="IPR036286">
    <property type="entry name" value="LexA/Signal_pep-like_sf"/>
</dbReference>
<dbReference type="Gene3D" id="2.10.109.10">
    <property type="entry name" value="Umud Fragment, subunit A"/>
    <property type="match status" value="1"/>
</dbReference>
<proteinExistence type="predicted"/>
<gene>
    <name evidence="2" type="ORF">HY730_01695</name>
</gene>
<name>A0A933GLQ8_UNCTE</name>
<dbReference type="EMBL" id="JACQWF010000079">
    <property type="protein sequence ID" value="MBI4595074.1"/>
    <property type="molecule type" value="Genomic_DNA"/>
</dbReference>
<evidence type="ECO:0000259" key="1">
    <source>
        <dbReference type="Pfam" id="PF10502"/>
    </source>
</evidence>
<dbReference type="GO" id="GO:0004252">
    <property type="term" value="F:serine-type endopeptidase activity"/>
    <property type="evidence" value="ECO:0007669"/>
    <property type="project" value="InterPro"/>
</dbReference>